<evidence type="ECO:0000313" key="1">
    <source>
        <dbReference type="EMBL" id="CDS84709.1"/>
    </source>
</evidence>
<organism evidence="2">
    <name type="scientific">Clostridioides difficile</name>
    <name type="common">Peptoclostridium difficile</name>
    <dbReference type="NCBI Taxonomy" id="1496"/>
    <lineage>
        <taxon>Bacteria</taxon>
        <taxon>Bacillati</taxon>
        <taxon>Bacillota</taxon>
        <taxon>Clostridia</taxon>
        <taxon>Peptostreptococcales</taxon>
        <taxon>Peptostreptococcaceae</taxon>
        <taxon>Clostridioides</taxon>
    </lineage>
</organism>
<reference evidence="2" key="1">
    <citation type="submission" date="2014-07" db="EMBL/GenBank/DDBJ databases">
        <authorList>
            <person name="Monot Marc"/>
        </authorList>
    </citation>
    <scope>NUCLEOTIDE SEQUENCE</scope>
    <source>
        <strain evidence="2">7032989</strain>
    </source>
</reference>
<dbReference type="KEGG" id="pdf:CD630DERM_29250"/>
<dbReference type="EMBL" id="CAADAN010000035">
    <property type="protein sequence ID" value="VFD36775.1"/>
    <property type="molecule type" value="Genomic_DNA"/>
</dbReference>
<dbReference type="KEGG" id="pdf:CD630DERM_09410"/>
<reference evidence="3 5" key="2">
    <citation type="submission" date="2017-02" db="EMBL/GenBank/DDBJ databases">
        <authorList>
            <consortium name="Pathogen Informatics"/>
        </authorList>
    </citation>
    <scope>NUCLEOTIDE SEQUENCE [LARGE SCALE GENOMIC DNA]</scope>
    <source>
        <strain evidence="4">Clo34</strain>
        <strain evidence="6">clo34</strain>
        <strain evidence="3 5">VRECD0157</strain>
    </source>
</reference>
<evidence type="ECO:0000313" key="6">
    <source>
        <dbReference type="Proteomes" id="UP000411588"/>
    </source>
</evidence>
<evidence type="ECO:0000313" key="5">
    <source>
        <dbReference type="Proteomes" id="UP000189137"/>
    </source>
</evidence>
<dbReference type="PATRIC" id="fig|1496.897.peg.1491"/>
<name>A0A069AMR3_CLODI</name>
<evidence type="ECO:0000313" key="4">
    <source>
        <dbReference type="EMBL" id="VFD36775.1"/>
    </source>
</evidence>
<dbReference type="AlphaFoldDB" id="A0A069AMR3"/>
<proteinExistence type="predicted"/>
<dbReference type="EMBL" id="FUPS01000027">
    <property type="protein sequence ID" value="SJT28980.1"/>
    <property type="molecule type" value="Genomic_DNA"/>
</dbReference>
<dbReference type="EMBL" id="LK932741">
    <property type="protein sequence ID" value="CDS92565.1"/>
    <property type="molecule type" value="Genomic_DNA"/>
</dbReference>
<gene>
    <name evidence="2" type="ORF">BN1095_1010003</name>
    <name evidence="1" type="ORF">BN1096_390003</name>
    <name evidence="4" type="ORF">SAMEA1402399_04189</name>
    <name evidence="3" type="ORF">SAMEA3375112_04180</name>
</gene>
<sequence length="105" mass="12598">MSKNIDIRNLKQFQKKIERMEQNLKPDFDKIRTIILSKKFMNQHTNFDSFDELLAFGNYIVNSEEDFLAIPDNEFDLFIVKNTDFPDWQTMLDSAYSKYLESCLR</sequence>
<dbReference type="EMBL" id="LK932490">
    <property type="protein sequence ID" value="CDS84709.1"/>
    <property type="molecule type" value="Genomic_DNA"/>
</dbReference>
<accession>A0A069AMR3</accession>
<protein>
    <submittedName>
        <fullName evidence="2">Putative phage protein</fullName>
    </submittedName>
</protein>
<dbReference type="Proteomes" id="UP000411588">
    <property type="component" value="Unassembled WGS sequence"/>
</dbReference>
<dbReference type="Proteomes" id="UP000189137">
    <property type="component" value="Unassembled WGS sequence"/>
</dbReference>
<evidence type="ECO:0000313" key="3">
    <source>
        <dbReference type="EMBL" id="SJT28980.1"/>
    </source>
</evidence>
<dbReference type="RefSeq" id="WP_009894743.1">
    <property type="nucleotide sequence ID" value="NZ_AP031492.1"/>
</dbReference>
<evidence type="ECO:0000313" key="2">
    <source>
        <dbReference type="EMBL" id="CDS92565.1"/>
    </source>
</evidence>